<protein>
    <submittedName>
        <fullName evidence="1">Uncharacterized protein</fullName>
    </submittedName>
</protein>
<sequence>MGSPLILVFGILGNIASFVCFLAPLPTFYRVCKKKSTEGFQSVPYVAALFCATLWIFYAYIKTGEMLIITINSFGCFIETVYLAIYITYCPKKARIFTLTLILLANFGGFCTIVLVTHVLEKARSERLKLLGWICVVCSTSVFAAPLSIIKTVIRTKSVEYMPFTLSFLLTVSAIMWLLYGVFLGDMYVALPNIVGVTFGTIQMVLYAIYKNSKAAQDQKLPEHKGDVENGLVTTVTDEKLEVNTQPCDAEIAERKEQELEQIAKEQNNKKKTGGRLP</sequence>
<keyword evidence="2" id="KW-1185">Reference proteome</keyword>
<organism evidence="1 2">
    <name type="scientific">Bauhinia variegata</name>
    <name type="common">Purple orchid tree</name>
    <name type="synonym">Phanera variegata</name>
    <dbReference type="NCBI Taxonomy" id="167791"/>
    <lineage>
        <taxon>Eukaryota</taxon>
        <taxon>Viridiplantae</taxon>
        <taxon>Streptophyta</taxon>
        <taxon>Embryophyta</taxon>
        <taxon>Tracheophyta</taxon>
        <taxon>Spermatophyta</taxon>
        <taxon>Magnoliopsida</taxon>
        <taxon>eudicotyledons</taxon>
        <taxon>Gunneridae</taxon>
        <taxon>Pentapetalae</taxon>
        <taxon>rosids</taxon>
        <taxon>fabids</taxon>
        <taxon>Fabales</taxon>
        <taxon>Fabaceae</taxon>
        <taxon>Cercidoideae</taxon>
        <taxon>Cercideae</taxon>
        <taxon>Bauhiniinae</taxon>
        <taxon>Bauhinia</taxon>
    </lineage>
</organism>
<gene>
    <name evidence="1" type="ORF">L6164_010909</name>
</gene>
<comment type="caution">
    <text evidence="1">The sequence shown here is derived from an EMBL/GenBank/DDBJ whole genome shotgun (WGS) entry which is preliminary data.</text>
</comment>
<accession>A0ACB9P4W9</accession>
<proteinExistence type="predicted"/>
<dbReference type="Proteomes" id="UP000828941">
    <property type="component" value="Chromosome 5"/>
</dbReference>
<dbReference type="EMBL" id="CM039430">
    <property type="protein sequence ID" value="KAI4343575.1"/>
    <property type="molecule type" value="Genomic_DNA"/>
</dbReference>
<evidence type="ECO:0000313" key="2">
    <source>
        <dbReference type="Proteomes" id="UP000828941"/>
    </source>
</evidence>
<evidence type="ECO:0000313" key="1">
    <source>
        <dbReference type="EMBL" id="KAI4343575.1"/>
    </source>
</evidence>
<name>A0ACB9P4W9_BAUVA</name>
<reference evidence="1 2" key="1">
    <citation type="journal article" date="2022" name="DNA Res.">
        <title>Chromosomal-level genome assembly of the orchid tree Bauhinia variegata (Leguminosae; Cercidoideae) supports the allotetraploid origin hypothesis of Bauhinia.</title>
        <authorList>
            <person name="Zhong Y."/>
            <person name="Chen Y."/>
            <person name="Zheng D."/>
            <person name="Pang J."/>
            <person name="Liu Y."/>
            <person name="Luo S."/>
            <person name="Meng S."/>
            <person name="Qian L."/>
            <person name="Wei D."/>
            <person name="Dai S."/>
            <person name="Zhou R."/>
        </authorList>
    </citation>
    <scope>NUCLEOTIDE SEQUENCE [LARGE SCALE GENOMIC DNA]</scope>
    <source>
        <strain evidence="1">BV-YZ2020</strain>
    </source>
</reference>